<dbReference type="AlphaFoldDB" id="G7YSU5"/>
<dbReference type="EMBL" id="DF144138">
    <property type="protein sequence ID" value="GAA56025.1"/>
    <property type="molecule type" value="Genomic_DNA"/>
</dbReference>
<proteinExistence type="predicted"/>
<gene>
    <name evidence="1" type="ORF">CLF_109668</name>
</gene>
<evidence type="ECO:0000313" key="2">
    <source>
        <dbReference type="Proteomes" id="UP000008909"/>
    </source>
</evidence>
<name>G7YSU5_CLOSI</name>
<reference evidence="1" key="1">
    <citation type="journal article" date="2011" name="Genome Biol.">
        <title>The draft genome of the carcinogenic human liver fluke Clonorchis sinensis.</title>
        <authorList>
            <person name="Wang X."/>
            <person name="Chen W."/>
            <person name="Huang Y."/>
            <person name="Sun J."/>
            <person name="Men J."/>
            <person name="Liu H."/>
            <person name="Luo F."/>
            <person name="Guo L."/>
            <person name="Lv X."/>
            <person name="Deng C."/>
            <person name="Zhou C."/>
            <person name="Fan Y."/>
            <person name="Li X."/>
            <person name="Huang L."/>
            <person name="Hu Y."/>
            <person name="Liang C."/>
            <person name="Hu X."/>
            <person name="Xu J."/>
            <person name="Yu X."/>
        </authorList>
    </citation>
    <scope>NUCLEOTIDE SEQUENCE [LARGE SCALE GENOMIC DNA]</scope>
    <source>
        <strain evidence="1">Henan</strain>
    </source>
</reference>
<reference key="2">
    <citation type="submission" date="2011-10" db="EMBL/GenBank/DDBJ databases">
        <title>The genome and transcriptome sequence of Clonorchis sinensis provide insights into the carcinogenic liver fluke.</title>
        <authorList>
            <person name="Wang X."/>
            <person name="Huang Y."/>
            <person name="Chen W."/>
            <person name="Liu H."/>
            <person name="Guo L."/>
            <person name="Chen Y."/>
            <person name="Luo F."/>
            <person name="Zhou W."/>
            <person name="Sun J."/>
            <person name="Mao Q."/>
            <person name="Liang P."/>
            <person name="Zhou C."/>
            <person name="Tian Y."/>
            <person name="Men J."/>
            <person name="Lv X."/>
            <person name="Huang L."/>
            <person name="Zhou J."/>
            <person name="Hu Y."/>
            <person name="Li R."/>
            <person name="Zhang F."/>
            <person name="Lei H."/>
            <person name="Li X."/>
            <person name="Hu X."/>
            <person name="Liang C."/>
            <person name="Xu J."/>
            <person name="Wu Z."/>
            <person name="Yu X."/>
        </authorList>
    </citation>
    <scope>NUCLEOTIDE SEQUENCE</scope>
    <source>
        <strain>Henan</strain>
    </source>
</reference>
<dbReference type="PANTHER" id="PTHR33198">
    <property type="entry name" value="ANK_REP_REGION DOMAIN-CONTAINING PROTEIN-RELATED"/>
    <property type="match status" value="1"/>
</dbReference>
<evidence type="ECO:0000313" key="1">
    <source>
        <dbReference type="EMBL" id="GAA56025.1"/>
    </source>
</evidence>
<accession>G7YSU5</accession>
<sequence length="216" mass="24761">MDHILRPTVFDADPHSSDGMKRWTHWFRTFKAYINSTKPEGLNKLETLIRHIDHTVYDFIAECSDYDSAITLLEKLYIRPKNIVYARHLLATYKQEPSQDVDQFFQKLKSLAEDCEFKAVSAVEHTNEAVRDALITGLQSNTIREEQSTWHELDPDKAHEAARALELAQKQSQSYVYRQPVTCSVSTPLSIVNSETTVSAATQQTLLLWEPQVPPL</sequence>
<organism evidence="1 2">
    <name type="scientific">Clonorchis sinensis</name>
    <name type="common">Chinese liver fluke</name>
    <dbReference type="NCBI Taxonomy" id="79923"/>
    <lineage>
        <taxon>Eukaryota</taxon>
        <taxon>Metazoa</taxon>
        <taxon>Spiralia</taxon>
        <taxon>Lophotrochozoa</taxon>
        <taxon>Platyhelminthes</taxon>
        <taxon>Trematoda</taxon>
        <taxon>Digenea</taxon>
        <taxon>Opisthorchiida</taxon>
        <taxon>Opisthorchiata</taxon>
        <taxon>Opisthorchiidae</taxon>
        <taxon>Clonorchis</taxon>
    </lineage>
</organism>
<keyword evidence="2" id="KW-1185">Reference proteome</keyword>
<dbReference type="Proteomes" id="UP000008909">
    <property type="component" value="Unassembled WGS sequence"/>
</dbReference>
<protein>
    <submittedName>
        <fullName evidence="1">Uncharacterized protein</fullName>
    </submittedName>
</protein>